<evidence type="ECO:0000313" key="5">
    <source>
        <dbReference type="EMBL" id="KAK4496750.1"/>
    </source>
</evidence>
<keyword evidence="3" id="KW-0732">Signal</keyword>
<dbReference type="PANTHER" id="PTHR11559">
    <property type="entry name" value="CARBOXYLESTERASE"/>
    <property type="match status" value="1"/>
</dbReference>
<keyword evidence="6" id="KW-1185">Reference proteome</keyword>
<keyword evidence="2 3" id="KW-0378">Hydrolase</keyword>
<feature type="signal peptide" evidence="3">
    <location>
        <begin position="1"/>
        <end position="17"/>
    </location>
</feature>
<evidence type="ECO:0000259" key="4">
    <source>
        <dbReference type="Pfam" id="PF00135"/>
    </source>
</evidence>
<reference evidence="5 6" key="1">
    <citation type="journal article" date="2023" name="G3 (Bethesda)">
        <title>A chromosome-level genome assembly of Zasmidium syzygii isolated from banana leaves.</title>
        <authorList>
            <person name="van Westerhoven A.C."/>
            <person name="Mehrabi R."/>
            <person name="Talebi R."/>
            <person name="Steentjes M.B.F."/>
            <person name="Corcolon B."/>
            <person name="Chong P.A."/>
            <person name="Kema G.H.J."/>
            <person name="Seidl M.F."/>
        </authorList>
    </citation>
    <scope>NUCLEOTIDE SEQUENCE [LARGE SCALE GENOMIC DNA]</scope>
    <source>
        <strain evidence="5 6">P124</strain>
    </source>
</reference>
<dbReference type="EC" id="3.1.1.-" evidence="3"/>
<protein>
    <recommendedName>
        <fullName evidence="3">Carboxylic ester hydrolase</fullName>
        <ecNumber evidence="3">3.1.1.-</ecNumber>
    </recommendedName>
</protein>
<dbReference type="Gene3D" id="3.40.50.1820">
    <property type="entry name" value="alpha/beta hydrolase"/>
    <property type="match status" value="1"/>
</dbReference>
<evidence type="ECO:0000313" key="6">
    <source>
        <dbReference type="Proteomes" id="UP001305779"/>
    </source>
</evidence>
<feature type="chain" id="PRO_5044956045" description="Carboxylic ester hydrolase" evidence="3">
    <location>
        <begin position="18"/>
        <end position="589"/>
    </location>
</feature>
<evidence type="ECO:0000256" key="3">
    <source>
        <dbReference type="RuleBase" id="RU361235"/>
    </source>
</evidence>
<dbReference type="PROSITE" id="PS00122">
    <property type="entry name" value="CARBOXYLESTERASE_B_1"/>
    <property type="match status" value="1"/>
</dbReference>
<dbReference type="InterPro" id="IPR019826">
    <property type="entry name" value="Carboxylesterase_B_AS"/>
</dbReference>
<feature type="domain" description="Carboxylesterase type B" evidence="4">
    <location>
        <begin position="29"/>
        <end position="579"/>
    </location>
</feature>
<evidence type="ECO:0000256" key="2">
    <source>
        <dbReference type="ARBA" id="ARBA00022801"/>
    </source>
</evidence>
<accession>A0ABR0E682</accession>
<sequence>MLSYVAVSFSLANLAWAAPQPLADAVNGSPAVTLDYATFRGTNNFLGVNSFLGMPFAKAGRLENPVVYNSSDKLAGVQDATKYGKACPQQEATATQFSSGNSQANAVLAAIEQVAFGPISNQGEDCLTINVQMPANVSSTDNLPVLMWIFGGGFQLGSSASLGAELTAIQGLIYQGARLVQRSIEMGQPIIFVSANYRLNAFGTLASQEITDANVSNLMLKDQREAMRWVQKYIGQFGGDKSKVTIFGESAGSVSVATQMVLNGGDNEGLFRAAIMASGGILKLQDYHRGQETFDFIAQKSGCGAATDKIACLRTADYNLIYNAVQQVPNFFSYTGLAVPWEVRPDGKFLPASPHTLLRQGKIANVPYIIGDMKDEGTIFSLTPQSNMTTDQDFQAFWRTNYFPQLSGAQVKAFTDLYSQDPAQGSPFDTGDLNAIGPQHKRLAAAQGDYMFQSGRRDLLNYTYATQPAYTYLIEQSAYIIGQLAPFASLTGFPLVGSFHASDVILNDFGLIPAAISKNTLNLMSTYISFVNTLDPNNHGLKDLPHWPTWDPQRKAMFKYNESGCSIIRDDYREEQMGFVNENADVYVS</sequence>
<dbReference type="Pfam" id="PF00135">
    <property type="entry name" value="COesterase"/>
    <property type="match status" value="1"/>
</dbReference>
<dbReference type="InterPro" id="IPR002018">
    <property type="entry name" value="CarbesteraseB"/>
</dbReference>
<proteinExistence type="inferred from homology"/>
<dbReference type="InterPro" id="IPR029058">
    <property type="entry name" value="AB_hydrolase_fold"/>
</dbReference>
<dbReference type="EMBL" id="JAXOVC010000010">
    <property type="protein sequence ID" value="KAK4496750.1"/>
    <property type="molecule type" value="Genomic_DNA"/>
</dbReference>
<dbReference type="SUPFAM" id="SSF53474">
    <property type="entry name" value="alpha/beta-Hydrolases"/>
    <property type="match status" value="1"/>
</dbReference>
<name>A0ABR0E682_ZASCE</name>
<gene>
    <name evidence="5" type="ORF">PRZ48_012733</name>
</gene>
<comment type="similarity">
    <text evidence="1 3">Belongs to the type-B carboxylesterase/lipase family.</text>
</comment>
<dbReference type="Proteomes" id="UP001305779">
    <property type="component" value="Unassembled WGS sequence"/>
</dbReference>
<evidence type="ECO:0000256" key="1">
    <source>
        <dbReference type="ARBA" id="ARBA00005964"/>
    </source>
</evidence>
<organism evidence="5 6">
    <name type="scientific">Zasmidium cellare</name>
    <name type="common">Wine cellar mold</name>
    <name type="synonym">Racodium cellare</name>
    <dbReference type="NCBI Taxonomy" id="395010"/>
    <lineage>
        <taxon>Eukaryota</taxon>
        <taxon>Fungi</taxon>
        <taxon>Dikarya</taxon>
        <taxon>Ascomycota</taxon>
        <taxon>Pezizomycotina</taxon>
        <taxon>Dothideomycetes</taxon>
        <taxon>Dothideomycetidae</taxon>
        <taxon>Mycosphaerellales</taxon>
        <taxon>Mycosphaerellaceae</taxon>
        <taxon>Zasmidium</taxon>
    </lineage>
</organism>
<dbReference type="InterPro" id="IPR050309">
    <property type="entry name" value="Type-B_Carboxylest/Lipase"/>
</dbReference>
<comment type="caution">
    <text evidence="5">The sequence shown here is derived from an EMBL/GenBank/DDBJ whole genome shotgun (WGS) entry which is preliminary data.</text>
</comment>